<evidence type="ECO:0000313" key="2">
    <source>
        <dbReference type="Proteomes" id="UP000009131"/>
    </source>
</evidence>
<keyword evidence="2" id="KW-1185">Reference proteome</keyword>
<proteinExistence type="predicted"/>
<dbReference type="InParanoid" id="G7E060"/>
<dbReference type="HOGENOM" id="CLU_3377269_0_0_1"/>
<sequence length="34" mass="3737">MLLLSGEGYSIMRSFSACICCHFGWLSRVSIAPT</sequence>
<evidence type="ECO:0000313" key="1">
    <source>
        <dbReference type="EMBL" id="GAA96220.1"/>
    </source>
</evidence>
<reference evidence="1 2" key="2">
    <citation type="journal article" date="2012" name="Open Biol.">
        <title>Characteristics of nucleosomes and linker DNA regions on the genome of the basidiomycete Mixia osmundae revealed by mono- and dinucleosome mapping.</title>
        <authorList>
            <person name="Nishida H."/>
            <person name="Kondo S."/>
            <person name="Matsumoto T."/>
            <person name="Suzuki Y."/>
            <person name="Yoshikawa H."/>
            <person name="Taylor T.D."/>
            <person name="Sugiyama J."/>
        </authorList>
    </citation>
    <scope>NUCLEOTIDE SEQUENCE [LARGE SCALE GENOMIC DNA]</scope>
    <source>
        <strain evidence="2">CBS 9802 / IAM 14324 / JCM 22182 / KY 12970</strain>
    </source>
</reference>
<protein>
    <submittedName>
        <fullName evidence="1">Uncharacterized protein</fullName>
    </submittedName>
</protein>
<comment type="caution">
    <text evidence="1">The sequence shown here is derived from an EMBL/GenBank/DDBJ whole genome shotgun (WGS) entry which is preliminary data.</text>
</comment>
<accession>G7E060</accession>
<organism evidence="1 2">
    <name type="scientific">Mixia osmundae (strain CBS 9802 / IAM 14324 / JCM 22182 / KY 12970)</name>
    <dbReference type="NCBI Taxonomy" id="764103"/>
    <lineage>
        <taxon>Eukaryota</taxon>
        <taxon>Fungi</taxon>
        <taxon>Dikarya</taxon>
        <taxon>Basidiomycota</taxon>
        <taxon>Pucciniomycotina</taxon>
        <taxon>Mixiomycetes</taxon>
        <taxon>Mixiales</taxon>
        <taxon>Mixiaceae</taxon>
        <taxon>Mixia</taxon>
    </lineage>
</organism>
<dbReference type="Proteomes" id="UP000009131">
    <property type="component" value="Unassembled WGS sequence"/>
</dbReference>
<gene>
    <name evidence="1" type="primary">Mo02884</name>
    <name evidence="1" type="ORF">E5Q_02884</name>
</gene>
<dbReference type="EMBL" id="BABT02000076">
    <property type="protein sequence ID" value="GAA96220.1"/>
    <property type="molecule type" value="Genomic_DNA"/>
</dbReference>
<reference evidence="1 2" key="1">
    <citation type="journal article" date="2011" name="J. Gen. Appl. Microbiol.">
        <title>Draft genome sequencing of the enigmatic basidiomycete Mixia osmundae.</title>
        <authorList>
            <person name="Nishida H."/>
            <person name="Nagatsuka Y."/>
            <person name="Sugiyama J."/>
        </authorList>
    </citation>
    <scope>NUCLEOTIDE SEQUENCE [LARGE SCALE GENOMIC DNA]</scope>
    <source>
        <strain evidence="2">CBS 9802 / IAM 14324 / JCM 22182 / KY 12970</strain>
    </source>
</reference>
<name>G7E060_MIXOS</name>
<dbReference type="AlphaFoldDB" id="G7E060"/>